<dbReference type="KEGG" id="vg:40085712"/>
<organism evidence="1 2">
    <name type="scientific">Acidovorax phage ACP17</name>
    <dbReference type="NCBI Taxonomy" id="2010329"/>
    <lineage>
        <taxon>Viruses</taxon>
        <taxon>Duplodnaviria</taxon>
        <taxon>Heunggongvirae</taxon>
        <taxon>Uroviricota</taxon>
        <taxon>Caudoviricetes</taxon>
        <taxon>Busanvirus</taxon>
        <taxon>Busanvirus ACP17</taxon>
    </lineage>
</organism>
<dbReference type="GeneID" id="40085712"/>
<dbReference type="Proteomes" id="UP000224101">
    <property type="component" value="Segment"/>
</dbReference>
<keyword evidence="2" id="KW-1185">Reference proteome</keyword>
<sequence>MIDVECILKLIDAGGPEAFAMMGLDTYKMDDGARKLYDIIMKWNDVNKELEDSLEEARKGS</sequence>
<evidence type="ECO:0000313" key="2">
    <source>
        <dbReference type="Proteomes" id="UP000224101"/>
    </source>
</evidence>
<dbReference type="EMBL" id="KY979132">
    <property type="protein sequence ID" value="ASD50561.1"/>
    <property type="molecule type" value="Genomic_DNA"/>
</dbReference>
<evidence type="ECO:0000313" key="1">
    <source>
        <dbReference type="EMBL" id="ASD50561.1"/>
    </source>
</evidence>
<reference evidence="1 2" key="1">
    <citation type="submission" date="2017-08" db="EMBL/GenBank/DDBJ databases">
        <title>Characterization and complete genome sequence of novel bacteriophage infecting the causal agent of bacterial fruit blotch, Acidovorax citrulli.</title>
        <authorList>
            <person name="Midani A.R."/>
            <person name="Park S.-H."/>
            <person name="Choi T.-J."/>
        </authorList>
    </citation>
    <scope>NUCLEOTIDE SEQUENCE [LARGE SCALE GENOMIC DNA]</scope>
</reference>
<proteinExistence type="predicted"/>
<accession>A0A218M3E5</accession>
<name>A0A218M3E5_9CAUD</name>
<protein>
    <submittedName>
        <fullName evidence="1">Uncharacterized protein</fullName>
    </submittedName>
</protein>
<dbReference type="RefSeq" id="YP_009609627.1">
    <property type="nucleotide sequence ID" value="NC_041997.1"/>
</dbReference>